<dbReference type="PROSITE" id="PS50977">
    <property type="entry name" value="HTH_TETR_2"/>
    <property type="match status" value="1"/>
</dbReference>
<dbReference type="PROSITE" id="PS01081">
    <property type="entry name" value="HTH_TETR_1"/>
    <property type="match status" value="1"/>
</dbReference>
<feature type="DNA-binding region" description="H-T-H motif" evidence="5">
    <location>
        <begin position="30"/>
        <end position="49"/>
    </location>
</feature>
<dbReference type="SUPFAM" id="SSF48498">
    <property type="entry name" value="Tetracyclin repressor-like, C-terminal domain"/>
    <property type="match status" value="1"/>
</dbReference>
<dbReference type="Pfam" id="PF13977">
    <property type="entry name" value="TetR_C_6"/>
    <property type="match status" value="1"/>
</dbReference>
<evidence type="ECO:0000259" key="6">
    <source>
        <dbReference type="PROSITE" id="PS50977"/>
    </source>
</evidence>
<reference evidence="7 8" key="1">
    <citation type="submission" date="2019-01" db="EMBL/GenBank/DDBJ databases">
        <title>Lujinxingia litoralis gen. nov., sp. nov. and Lujinxingia sediminis gen. nov., sp. nov., new members in the order Bradymonadales, isolated from coastal sediment.</title>
        <authorList>
            <person name="Li C.-M."/>
        </authorList>
    </citation>
    <scope>NUCLEOTIDE SEQUENCE [LARGE SCALE GENOMIC DNA]</scope>
    <source>
        <strain evidence="7 8">SEH01</strain>
    </source>
</reference>
<dbReference type="RefSeq" id="WP_127780547.1">
    <property type="nucleotide sequence ID" value="NZ_SADD01000007.1"/>
</dbReference>
<dbReference type="InterPro" id="IPR050109">
    <property type="entry name" value="HTH-type_TetR-like_transc_reg"/>
</dbReference>
<dbReference type="InterPro" id="IPR009057">
    <property type="entry name" value="Homeodomain-like_sf"/>
</dbReference>
<gene>
    <name evidence="7" type="ORF">EA187_13115</name>
</gene>
<keyword evidence="4" id="KW-0804">Transcription</keyword>
<accession>A0ABY0CS76</accession>
<sequence>MAHKSTEERRAQITLAMLRVMARQGYARATINRIAEEADLTPGLIHYHFKGKRAILLGTLELLATRQLQALERSIAAASDPVDALDRALKLFLARGASEDREAVAAWLAIGAEARREPEIAEAFRDALTRITRPLIEVIEAGVARNLFALTEPLTPSGAAAAIVAQVQGYFALAGAAPELVPEGSAQHAARQMLIGLLTPHPT</sequence>
<dbReference type="SUPFAM" id="SSF46689">
    <property type="entry name" value="Homeodomain-like"/>
    <property type="match status" value="1"/>
</dbReference>
<evidence type="ECO:0000313" key="7">
    <source>
        <dbReference type="EMBL" id="RVU43147.1"/>
    </source>
</evidence>
<dbReference type="InterPro" id="IPR039538">
    <property type="entry name" value="BetI_C"/>
</dbReference>
<evidence type="ECO:0000256" key="3">
    <source>
        <dbReference type="ARBA" id="ARBA00023125"/>
    </source>
</evidence>
<keyword evidence="1" id="KW-0678">Repressor</keyword>
<protein>
    <submittedName>
        <fullName evidence="7">TetR family transcriptional regulator</fullName>
    </submittedName>
</protein>
<dbReference type="PANTHER" id="PTHR30055:SF228">
    <property type="entry name" value="TRANSCRIPTIONAL REGULATOR-RELATED"/>
    <property type="match status" value="1"/>
</dbReference>
<comment type="caution">
    <text evidence="7">The sequence shown here is derived from an EMBL/GenBank/DDBJ whole genome shotgun (WGS) entry which is preliminary data.</text>
</comment>
<dbReference type="InterPro" id="IPR023772">
    <property type="entry name" value="DNA-bd_HTH_TetR-type_CS"/>
</dbReference>
<evidence type="ECO:0000256" key="5">
    <source>
        <dbReference type="PROSITE-ProRule" id="PRU00335"/>
    </source>
</evidence>
<dbReference type="Proteomes" id="UP000282926">
    <property type="component" value="Unassembled WGS sequence"/>
</dbReference>
<organism evidence="7 8">
    <name type="scientific">Lujinxingia sediminis</name>
    <dbReference type="NCBI Taxonomy" id="2480984"/>
    <lineage>
        <taxon>Bacteria</taxon>
        <taxon>Deltaproteobacteria</taxon>
        <taxon>Bradymonadales</taxon>
        <taxon>Lujinxingiaceae</taxon>
        <taxon>Lujinxingia</taxon>
    </lineage>
</organism>
<dbReference type="Gene3D" id="1.10.357.10">
    <property type="entry name" value="Tetracycline Repressor, domain 2"/>
    <property type="match status" value="1"/>
</dbReference>
<dbReference type="PRINTS" id="PR00455">
    <property type="entry name" value="HTHTETR"/>
</dbReference>
<evidence type="ECO:0000256" key="4">
    <source>
        <dbReference type="ARBA" id="ARBA00023163"/>
    </source>
</evidence>
<proteinExistence type="predicted"/>
<name>A0ABY0CS76_9DELT</name>
<evidence type="ECO:0000256" key="2">
    <source>
        <dbReference type="ARBA" id="ARBA00023015"/>
    </source>
</evidence>
<dbReference type="EMBL" id="SADD01000007">
    <property type="protein sequence ID" value="RVU43147.1"/>
    <property type="molecule type" value="Genomic_DNA"/>
</dbReference>
<dbReference type="InterPro" id="IPR036271">
    <property type="entry name" value="Tet_transcr_reg_TetR-rel_C_sf"/>
</dbReference>
<dbReference type="Pfam" id="PF00440">
    <property type="entry name" value="TetR_N"/>
    <property type="match status" value="1"/>
</dbReference>
<evidence type="ECO:0000256" key="1">
    <source>
        <dbReference type="ARBA" id="ARBA00022491"/>
    </source>
</evidence>
<keyword evidence="8" id="KW-1185">Reference proteome</keyword>
<evidence type="ECO:0000313" key="8">
    <source>
        <dbReference type="Proteomes" id="UP000282926"/>
    </source>
</evidence>
<keyword evidence="2" id="KW-0805">Transcription regulation</keyword>
<dbReference type="PANTHER" id="PTHR30055">
    <property type="entry name" value="HTH-TYPE TRANSCRIPTIONAL REGULATOR RUTR"/>
    <property type="match status" value="1"/>
</dbReference>
<dbReference type="InterPro" id="IPR001647">
    <property type="entry name" value="HTH_TetR"/>
</dbReference>
<keyword evidence="3 5" id="KW-0238">DNA-binding</keyword>
<feature type="domain" description="HTH tetR-type" evidence="6">
    <location>
        <begin position="7"/>
        <end position="67"/>
    </location>
</feature>